<reference evidence="1" key="1">
    <citation type="submission" date="2019-04" db="EMBL/GenBank/DDBJ databases">
        <authorList>
            <person name="Brambilla D."/>
        </authorList>
    </citation>
    <scope>NUCLEOTIDE SEQUENCE</scope>
    <source>
        <strain evidence="1">BAL1</strain>
    </source>
</reference>
<accession>A0A486XFN8</accession>
<dbReference type="EMBL" id="CAAJGR010000002">
    <property type="protein sequence ID" value="VHO00123.1"/>
    <property type="molecule type" value="Genomic_DNA"/>
</dbReference>
<dbReference type="AlphaFoldDB" id="A0A486XFN8"/>
<sequence length="420" mass="47820">MSLREKANITQSILSVYHDDRAVHSGYLVERFYELLEQNAITEVFIRKNVVVKQQKKLSPQATKLWSIKMAYAALRSMTDVTLKGIYMPLSYSNVNARGFITVSYVYDNGKSGFFEVDGRYEPFLKRLEAYSSHYNPVVRSKYSPNQKLTPFLFPLGDKYQTYQWDGVELDISNYLGKVGIFSGDYLVSLSSQRFRATAANNNFNPDDGGRSVATSLTQNTLRTLRDHYINGHPTQNQVIAGQAIEVLEEYCATGNLEDAKEKVRRSRRIEVLEYDAWKQLRQPTNMSGFLCGGTPSGRAETEHRASQRLATNLFDGDVKIPCYQYDHCIECSSARLVNDVQSAYKLLSFVELLEESSLSMPERQDELNERANKLLLLAEDNLSANVLDAAEQKLHVEGRYFIHSTNFMNSMETVVYAKN</sequence>
<organism evidence="1">
    <name type="scientific">Rheinheimera sp. BAL341</name>
    <dbReference type="NCBI Taxonomy" id="1708203"/>
    <lineage>
        <taxon>Bacteria</taxon>
        <taxon>Pseudomonadati</taxon>
        <taxon>Pseudomonadota</taxon>
        <taxon>Gammaproteobacteria</taxon>
        <taxon>Chromatiales</taxon>
        <taxon>Chromatiaceae</taxon>
        <taxon>Rheinheimera</taxon>
    </lineage>
</organism>
<proteinExistence type="predicted"/>
<evidence type="ECO:0000313" key="1">
    <source>
        <dbReference type="EMBL" id="VHO00123.1"/>
    </source>
</evidence>
<gene>
    <name evidence="1" type="ORF">BAL341_097</name>
</gene>
<protein>
    <submittedName>
        <fullName evidence="1">Uncharacterized protein</fullName>
    </submittedName>
</protein>
<name>A0A486XFN8_9GAMM</name>